<dbReference type="AlphaFoldDB" id="A0A2M7FPD1"/>
<accession>A0A2M7FPD1</accession>
<proteinExistence type="predicted"/>
<dbReference type="EMBL" id="PFFO01000096">
    <property type="protein sequence ID" value="PIW07816.1"/>
    <property type="molecule type" value="Genomic_DNA"/>
</dbReference>
<name>A0A2M7FPD1_9BACT</name>
<reference evidence="3" key="1">
    <citation type="submission" date="2017-09" db="EMBL/GenBank/DDBJ databases">
        <title>Depth-based differentiation of microbial function through sediment-hosted aquifers and enrichment of novel symbionts in the deep terrestrial subsurface.</title>
        <authorList>
            <person name="Probst A.J."/>
            <person name="Ladd B."/>
            <person name="Jarett J.K."/>
            <person name="Geller-Mcgrath D.E."/>
            <person name="Sieber C.M.K."/>
            <person name="Emerson J.B."/>
            <person name="Anantharaman K."/>
            <person name="Thomas B.C."/>
            <person name="Malmstrom R."/>
            <person name="Stieglmeier M."/>
            <person name="Klingl A."/>
            <person name="Woyke T."/>
            <person name="Ryan C.M."/>
            <person name="Banfield J.F."/>
        </authorList>
    </citation>
    <scope>NUCLEOTIDE SEQUENCE [LARGE SCALE GENOMIC DNA]</scope>
</reference>
<comment type="caution">
    <text evidence="2">The sequence shown here is derived from an EMBL/GenBank/DDBJ whole genome shotgun (WGS) entry which is preliminary data.</text>
</comment>
<evidence type="ECO:0000313" key="3">
    <source>
        <dbReference type="Proteomes" id="UP000230556"/>
    </source>
</evidence>
<keyword evidence="1" id="KW-1133">Transmembrane helix</keyword>
<feature type="transmembrane region" description="Helical" evidence="1">
    <location>
        <begin position="200"/>
        <end position="218"/>
    </location>
</feature>
<keyword evidence="1" id="KW-0812">Transmembrane</keyword>
<protein>
    <recommendedName>
        <fullName evidence="4">Glycosyltransferase RgtA/B/C/D-like domain-containing protein</fullName>
    </recommendedName>
</protein>
<feature type="transmembrane region" description="Helical" evidence="1">
    <location>
        <begin position="157"/>
        <end position="180"/>
    </location>
</feature>
<feature type="transmembrane region" description="Helical" evidence="1">
    <location>
        <begin position="64"/>
        <end position="87"/>
    </location>
</feature>
<gene>
    <name evidence="2" type="ORF">COW38_02185</name>
</gene>
<feature type="transmembrane region" description="Helical" evidence="1">
    <location>
        <begin position="27"/>
        <end position="57"/>
    </location>
</feature>
<keyword evidence="1" id="KW-0472">Membrane</keyword>
<evidence type="ECO:0008006" key="4">
    <source>
        <dbReference type="Google" id="ProtNLM"/>
    </source>
</evidence>
<organism evidence="2 3">
    <name type="scientific">Candidatus Collierbacteria bacterium CG17_big_fil_post_rev_8_21_14_2_50_45_7</name>
    <dbReference type="NCBI Taxonomy" id="1974536"/>
    <lineage>
        <taxon>Bacteria</taxon>
        <taxon>Candidatus Collieribacteriota</taxon>
    </lineage>
</organism>
<dbReference type="Proteomes" id="UP000230556">
    <property type="component" value="Unassembled WGS sequence"/>
</dbReference>
<evidence type="ECO:0000313" key="2">
    <source>
        <dbReference type="EMBL" id="PIW07816.1"/>
    </source>
</evidence>
<feature type="transmembrane region" description="Helical" evidence="1">
    <location>
        <begin position="128"/>
        <end position="145"/>
    </location>
</feature>
<evidence type="ECO:0000256" key="1">
    <source>
        <dbReference type="SAM" id="Phobius"/>
    </source>
</evidence>
<sequence length="315" mass="35918">MTCLFVTASFYYFMQLLRKKYLSKLCAIYYVLFTTAFLWTSYLAWFVLLAQGVYVLWKKRYDILAFQAIAGLTLLAWLPSFLTSLGIGHSTLSGSPEWGRVVGGLTWKSLPLTWIKFNLGRIGFDNKMFYGVLVAGVGLLHLAILRTVPYKKYLILLIWLIPPIFLGLITASILPIYSYFRVLFVLPAYLLLLALGSTKLSKIVIGLNILFLVIFWLSPRYHREDWRSLVSNLPANIALAMPSRAQSAPLFYYSRGQDIIEPSHDLIVGNPIYYIRYVEDIFDVRRVGAAKLQESGYTITNQLSYPGIAVDIYTK</sequence>